<protein>
    <submittedName>
        <fullName evidence="3">Pimeloyl-ACP methyl ester carboxylesterase</fullName>
    </submittedName>
</protein>
<accession>A0ABT3H7H5</accession>
<dbReference type="Gene3D" id="3.40.50.1820">
    <property type="entry name" value="alpha/beta hydrolase"/>
    <property type="match status" value="1"/>
</dbReference>
<dbReference type="Pfam" id="PF00561">
    <property type="entry name" value="Abhydrolase_1"/>
    <property type="match status" value="1"/>
</dbReference>
<organism evidence="3 4">
    <name type="scientific">Rhodobium gokarnense</name>
    <dbReference type="NCBI Taxonomy" id="364296"/>
    <lineage>
        <taxon>Bacteria</taxon>
        <taxon>Pseudomonadati</taxon>
        <taxon>Pseudomonadota</taxon>
        <taxon>Alphaproteobacteria</taxon>
        <taxon>Hyphomicrobiales</taxon>
        <taxon>Rhodobiaceae</taxon>
        <taxon>Rhodobium</taxon>
    </lineage>
</organism>
<dbReference type="InterPro" id="IPR029058">
    <property type="entry name" value="AB_hydrolase_fold"/>
</dbReference>
<evidence type="ECO:0000313" key="3">
    <source>
        <dbReference type="EMBL" id="MCW2306335.1"/>
    </source>
</evidence>
<sequence length="268" mass="29999">MAITGFYKTVKGIKTYFETNDGPADGKHTIICLHTAGRENRQYHGMFELLEDKYKMYSFDMPAHGKSWPLPGNKVVDNYRDYGDFVWAVAEALEIEKPIIVGCSMGGNIVYYIAQNYPVGAILSMQGADYTPTIDASILELLNHPYVSAQHSHVEFSECLIGRACPQEARDFIMWGVAQEISVTKQGDLSQYNGFDVRGTMDKITCPVLVVHGVDDAIVTEKMVEETMSRLVNAERVVYKPIADYGHFLAVENPQVVAEHLDEFLTSI</sequence>
<dbReference type="PANTHER" id="PTHR43798:SF31">
    <property type="entry name" value="AB HYDROLASE SUPERFAMILY PROTEIN YCLE"/>
    <property type="match status" value="1"/>
</dbReference>
<evidence type="ECO:0000313" key="4">
    <source>
        <dbReference type="Proteomes" id="UP001209755"/>
    </source>
</evidence>
<dbReference type="PANTHER" id="PTHR43798">
    <property type="entry name" value="MONOACYLGLYCEROL LIPASE"/>
    <property type="match status" value="1"/>
</dbReference>
<proteinExistence type="predicted"/>
<dbReference type="SUPFAM" id="SSF53474">
    <property type="entry name" value="alpha/beta-Hydrolases"/>
    <property type="match status" value="1"/>
</dbReference>
<keyword evidence="4" id="KW-1185">Reference proteome</keyword>
<dbReference type="InterPro" id="IPR000073">
    <property type="entry name" value="AB_hydrolase_1"/>
</dbReference>
<comment type="caution">
    <text evidence="3">The sequence shown here is derived from an EMBL/GenBank/DDBJ whole genome shotgun (WGS) entry which is preliminary data.</text>
</comment>
<gene>
    <name evidence="3" type="ORF">M2319_000654</name>
</gene>
<feature type="domain" description="AB hydrolase-1" evidence="2">
    <location>
        <begin position="29"/>
        <end position="118"/>
    </location>
</feature>
<name>A0ABT3H7H5_9HYPH</name>
<dbReference type="EMBL" id="JAOQNS010000002">
    <property type="protein sequence ID" value="MCW2306335.1"/>
    <property type="molecule type" value="Genomic_DNA"/>
</dbReference>
<dbReference type="Proteomes" id="UP001209755">
    <property type="component" value="Unassembled WGS sequence"/>
</dbReference>
<evidence type="ECO:0000259" key="2">
    <source>
        <dbReference type="Pfam" id="PF00561"/>
    </source>
</evidence>
<keyword evidence="1" id="KW-0378">Hydrolase</keyword>
<dbReference type="RefSeq" id="WP_264600007.1">
    <property type="nucleotide sequence ID" value="NZ_JAOQNS010000002.1"/>
</dbReference>
<dbReference type="InterPro" id="IPR050266">
    <property type="entry name" value="AB_hydrolase_sf"/>
</dbReference>
<reference evidence="4" key="1">
    <citation type="submission" date="2023-07" db="EMBL/GenBank/DDBJ databases">
        <title>Genome sequencing of Purple Non-Sulfur Bacteria from various extreme environments.</title>
        <authorList>
            <person name="Mayer M."/>
        </authorList>
    </citation>
    <scope>NUCLEOTIDE SEQUENCE [LARGE SCALE GENOMIC DNA]</scope>
    <source>
        <strain evidence="4">DSM 17935</strain>
    </source>
</reference>
<evidence type="ECO:0000256" key="1">
    <source>
        <dbReference type="ARBA" id="ARBA00022801"/>
    </source>
</evidence>